<comment type="caution">
    <text evidence="8">The sequence shown here is derived from an EMBL/GenBank/DDBJ whole genome shotgun (WGS) entry which is preliminary data.</text>
</comment>
<dbReference type="Pfam" id="PF02588">
    <property type="entry name" value="YitT_membrane"/>
    <property type="match status" value="1"/>
</dbReference>
<comment type="subcellular location">
    <subcellularLocation>
        <location evidence="1">Cell membrane</location>
        <topology evidence="1">Multi-pass membrane protein</topology>
    </subcellularLocation>
</comment>
<dbReference type="EMBL" id="JACVVD010000014">
    <property type="protein sequence ID" value="MBD0384021.1"/>
    <property type="molecule type" value="Genomic_DNA"/>
</dbReference>
<proteinExistence type="predicted"/>
<evidence type="ECO:0000256" key="1">
    <source>
        <dbReference type="ARBA" id="ARBA00004651"/>
    </source>
</evidence>
<feature type="transmembrane region" description="Helical" evidence="7">
    <location>
        <begin position="69"/>
        <end position="87"/>
    </location>
</feature>
<evidence type="ECO:0000313" key="8">
    <source>
        <dbReference type="EMBL" id="MBD0384021.1"/>
    </source>
</evidence>
<feature type="region of interest" description="Disordered" evidence="6">
    <location>
        <begin position="190"/>
        <end position="212"/>
    </location>
</feature>
<dbReference type="PANTHER" id="PTHR33545:SF5">
    <property type="entry name" value="UPF0750 MEMBRANE PROTEIN YITT"/>
    <property type="match status" value="1"/>
</dbReference>
<evidence type="ECO:0000256" key="6">
    <source>
        <dbReference type="SAM" id="MobiDB-lite"/>
    </source>
</evidence>
<dbReference type="InterPro" id="IPR051461">
    <property type="entry name" value="UPF0750_membrane"/>
</dbReference>
<evidence type="ECO:0000256" key="2">
    <source>
        <dbReference type="ARBA" id="ARBA00022475"/>
    </source>
</evidence>
<dbReference type="AlphaFoldDB" id="A0A926KW74"/>
<keyword evidence="2" id="KW-1003">Cell membrane</keyword>
<organism evidence="8 9">
    <name type="scientific">Paenibacillus sedimenti</name>
    <dbReference type="NCBI Taxonomy" id="2770274"/>
    <lineage>
        <taxon>Bacteria</taxon>
        <taxon>Bacillati</taxon>
        <taxon>Bacillota</taxon>
        <taxon>Bacilli</taxon>
        <taxon>Bacillales</taxon>
        <taxon>Paenibacillaceae</taxon>
        <taxon>Paenibacillus</taxon>
    </lineage>
</organism>
<dbReference type="PANTHER" id="PTHR33545">
    <property type="entry name" value="UPF0750 MEMBRANE PROTEIN YITT-RELATED"/>
    <property type="match status" value="1"/>
</dbReference>
<evidence type="ECO:0000256" key="5">
    <source>
        <dbReference type="ARBA" id="ARBA00023136"/>
    </source>
</evidence>
<evidence type="ECO:0000256" key="4">
    <source>
        <dbReference type="ARBA" id="ARBA00022989"/>
    </source>
</evidence>
<feature type="transmembrane region" description="Helical" evidence="7">
    <location>
        <begin position="144"/>
        <end position="160"/>
    </location>
</feature>
<sequence>MRKCMFILLGCMLTAIGLIVLKHTHAVTGGTAGLALSLSYLFHFPFVAAFLALNIPFFLFSAMTMGWRFTLYSIGSVITLTLMTALMEHMLPPFVPSDLIAAVLGGISIGFGVSLLFMNGSSLGGAHILALYLQRKLNWDPGKVNFAIDCLVVLISLSTAGLLKGMYSILSIAITSIIMSYWKNKIKTRNTKKDGKSPQTARVTSTAKPSFQ</sequence>
<dbReference type="InterPro" id="IPR003740">
    <property type="entry name" value="YitT"/>
</dbReference>
<feature type="transmembrane region" description="Helical" evidence="7">
    <location>
        <begin position="99"/>
        <end position="132"/>
    </location>
</feature>
<evidence type="ECO:0000313" key="9">
    <source>
        <dbReference type="Proteomes" id="UP000650466"/>
    </source>
</evidence>
<dbReference type="GO" id="GO:0005886">
    <property type="term" value="C:plasma membrane"/>
    <property type="evidence" value="ECO:0007669"/>
    <property type="project" value="UniProtKB-SubCell"/>
</dbReference>
<name>A0A926KW74_9BACL</name>
<feature type="transmembrane region" description="Helical" evidence="7">
    <location>
        <begin position="42"/>
        <end position="62"/>
    </location>
</feature>
<dbReference type="Proteomes" id="UP000650466">
    <property type="component" value="Unassembled WGS sequence"/>
</dbReference>
<dbReference type="RefSeq" id="WP_188177795.1">
    <property type="nucleotide sequence ID" value="NZ_JACVVD010000014.1"/>
</dbReference>
<feature type="compositionally biased region" description="Polar residues" evidence="6">
    <location>
        <begin position="197"/>
        <end position="212"/>
    </location>
</feature>
<keyword evidence="3 7" id="KW-0812">Transmembrane</keyword>
<evidence type="ECO:0000256" key="3">
    <source>
        <dbReference type="ARBA" id="ARBA00022692"/>
    </source>
</evidence>
<accession>A0A926KW74</accession>
<protein>
    <submittedName>
        <fullName evidence="8">YitT family protein</fullName>
    </submittedName>
</protein>
<reference evidence="8" key="1">
    <citation type="submission" date="2020-09" db="EMBL/GenBank/DDBJ databases">
        <title>Draft Genome Sequence of Paenibacillus sp. WST5.</title>
        <authorList>
            <person name="Bao Z."/>
        </authorList>
    </citation>
    <scope>NUCLEOTIDE SEQUENCE</scope>
    <source>
        <strain evidence="8">WST5</strain>
    </source>
</reference>
<keyword evidence="4 7" id="KW-1133">Transmembrane helix</keyword>
<gene>
    <name evidence="8" type="ORF">ICC18_28615</name>
</gene>
<keyword evidence="9" id="KW-1185">Reference proteome</keyword>
<keyword evidence="5 7" id="KW-0472">Membrane</keyword>
<evidence type="ECO:0000256" key="7">
    <source>
        <dbReference type="SAM" id="Phobius"/>
    </source>
</evidence>
<feature type="transmembrane region" description="Helical" evidence="7">
    <location>
        <begin position="166"/>
        <end position="182"/>
    </location>
</feature>